<dbReference type="EMBL" id="BAAAQM010000049">
    <property type="protein sequence ID" value="GAA1993041.1"/>
    <property type="molecule type" value="Genomic_DNA"/>
</dbReference>
<feature type="domain" description="Isochorismatase-like" evidence="1">
    <location>
        <begin position="14"/>
        <end position="163"/>
    </location>
</feature>
<proteinExistence type="predicted"/>
<sequence length="206" mass="21621">MTKFTEKLTADNAVLLLADHQVGLFAAVRDYTVAQLKNNVVALVRAVRELGVPVVATTTAEAMFGPIVPELAAVLPDGVEVIERSAINAWDDPRVVAAVEATGRRKLIAAGVSTEVCLALPAIAATGAGYDVYGVVDASGTFNDTKRATGVLRMQQAGVITVDYSSVVVEMLADNDSPKAHAVYGALGMDFAVLNFQLLEAYGKQA</sequence>
<keyword evidence="3" id="KW-1185">Reference proteome</keyword>
<evidence type="ECO:0000259" key="1">
    <source>
        <dbReference type="Pfam" id="PF00857"/>
    </source>
</evidence>
<gene>
    <name evidence="2" type="primary">ycaC</name>
    <name evidence="2" type="ORF">GCM10009838_66250</name>
</gene>
<name>A0ABN2SX52_9ACTN</name>
<dbReference type="InterPro" id="IPR000868">
    <property type="entry name" value="Isochorismatase-like_dom"/>
</dbReference>
<dbReference type="PANTHER" id="PTHR43559:SF3">
    <property type="entry name" value="HYDROLASE YCAC-RELATED"/>
    <property type="match status" value="1"/>
</dbReference>
<dbReference type="InterPro" id="IPR053152">
    <property type="entry name" value="Hydrolase_YcaC-like"/>
</dbReference>
<dbReference type="Pfam" id="PF00857">
    <property type="entry name" value="Isochorismatase"/>
    <property type="match status" value="1"/>
</dbReference>
<dbReference type="PANTHER" id="PTHR43559">
    <property type="entry name" value="HYDROLASE YCAC-RELATED"/>
    <property type="match status" value="1"/>
</dbReference>
<accession>A0ABN2SX52</accession>
<evidence type="ECO:0000313" key="2">
    <source>
        <dbReference type="EMBL" id="GAA1993041.1"/>
    </source>
</evidence>
<dbReference type="InterPro" id="IPR036380">
    <property type="entry name" value="Isochorismatase-like_sf"/>
</dbReference>
<organism evidence="2 3">
    <name type="scientific">Catenulispora subtropica</name>
    <dbReference type="NCBI Taxonomy" id="450798"/>
    <lineage>
        <taxon>Bacteria</taxon>
        <taxon>Bacillati</taxon>
        <taxon>Actinomycetota</taxon>
        <taxon>Actinomycetes</taxon>
        <taxon>Catenulisporales</taxon>
        <taxon>Catenulisporaceae</taxon>
        <taxon>Catenulispora</taxon>
    </lineage>
</organism>
<comment type="caution">
    <text evidence="2">The sequence shown here is derived from an EMBL/GenBank/DDBJ whole genome shotgun (WGS) entry which is preliminary data.</text>
</comment>
<dbReference type="SUPFAM" id="SSF52499">
    <property type="entry name" value="Isochorismatase-like hydrolases"/>
    <property type="match status" value="1"/>
</dbReference>
<reference evidence="2 3" key="1">
    <citation type="journal article" date="2019" name="Int. J. Syst. Evol. Microbiol.">
        <title>The Global Catalogue of Microorganisms (GCM) 10K type strain sequencing project: providing services to taxonomists for standard genome sequencing and annotation.</title>
        <authorList>
            <consortium name="The Broad Institute Genomics Platform"/>
            <consortium name="The Broad Institute Genome Sequencing Center for Infectious Disease"/>
            <person name="Wu L."/>
            <person name="Ma J."/>
        </authorList>
    </citation>
    <scope>NUCLEOTIDE SEQUENCE [LARGE SCALE GENOMIC DNA]</scope>
    <source>
        <strain evidence="2 3">JCM 16013</strain>
    </source>
</reference>
<keyword evidence="2" id="KW-0378">Hydrolase</keyword>
<dbReference type="Proteomes" id="UP001499854">
    <property type="component" value="Unassembled WGS sequence"/>
</dbReference>
<protein>
    <submittedName>
        <fullName evidence="2">Isochorismate family cysteine hydrolase YcaC</fullName>
    </submittedName>
</protein>
<evidence type="ECO:0000313" key="3">
    <source>
        <dbReference type="Proteomes" id="UP001499854"/>
    </source>
</evidence>
<dbReference type="Gene3D" id="3.40.50.850">
    <property type="entry name" value="Isochorismatase-like"/>
    <property type="match status" value="1"/>
</dbReference>
<dbReference type="GO" id="GO:0016787">
    <property type="term" value="F:hydrolase activity"/>
    <property type="evidence" value="ECO:0007669"/>
    <property type="project" value="UniProtKB-KW"/>
</dbReference>
<dbReference type="RefSeq" id="WP_344661107.1">
    <property type="nucleotide sequence ID" value="NZ_BAAAQM010000049.1"/>
</dbReference>